<protein>
    <recommendedName>
        <fullName evidence="5">Pectinesterase inhibitor domain-containing protein</fullName>
    </recommendedName>
</protein>
<dbReference type="InterPro" id="IPR035513">
    <property type="entry name" value="Invertase/methylesterase_inhib"/>
</dbReference>
<dbReference type="Proteomes" id="UP000298652">
    <property type="component" value="Chromosome 3"/>
</dbReference>
<reference evidence="6" key="1">
    <citation type="submission" date="2019-03" db="EMBL/GenBank/DDBJ databases">
        <title>WGS assembly of Setaria viridis.</title>
        <authorList>
            <person name="Huang P."/>
            <person name="Jenkins J."/>
            <person name="Grimwood J."/>
            <person name="Barry K."/>
            <person name="Healey A."/>
            <person name="Mamidi S."/>
            <person name="Sreedasyam A."/>
            <person name="Shu S."/>
            <person name="Feldman M."/>
            <person name="Wu J."/>
            <person name="Yu Y."/>
            <person name="Chen C."/>
            <person name="Johnson J."/>
            <person name="Rokhsar D."/>
            <person name="Baxter I."/>
            <person name="Schmutz J."/>
            <person name="Brutnell T."/>
            <person name="Kellogg E."/>
        </authorList>
    </citation>
    <scope>NUCLEOTIDE SEQUENCE [LARGE SCALE GENOMIC DNA]</scope>
</reference>
<evidence type="ECO:0000259" key="5">
    <source>
        <dbReference type="Pfam" id="PF04043"/>
    </source>
</evidence>
<feature type="signal peptide" evidence="4">
    <location>
        <begin position="1"/>
        <end position="28"/>
    </location>
</feature>
<dbReference type="PANTHER" id="PTHR35357:SF4">
    <property type="entry name" value="PECTINESTERASE INHIBITOR DOMAIN CONTAINING PROTEIN"/>
    <property type="match status" value="1"/>
</dbReference>
<dbReference type="SUPFAM" id="SSF101148">
    <property type="entry name" value="Plant invertase/pectin methylesterase inhibitor"/>
    <property type="match status" value="1"/>
</dbReference>
<evidence type="ECO:0000256" key="4">
    <source>
        <dbReference type="SAM" id="SignalP"/>
    </source>
</evidence>
<dbReference type="NCBIfam" id="TIGR01614">
    <property type="entry name" value="PME_inhib"/>
    <property type="match status" value="1"/>
</dbReference>
<feature type="chain" id="PRO_5020615677" description="Pectinesterase inhibitor domain-containing protein" evidence="4">
    <location>
        <begin position="29"/>
        <end position="180"/>
    </location>
</feature>
<dbReference type="Gramene" id="TKW29447">
    <property type="protein sequence ID" value="TKW29447"/>
    <property type="gene ID" value="SEVIR_3G394800v2"/>
</dbReference>
<comment type="similarity">
    <text evidence="3">Belongs to the PMEI family.</text>
</comment>
<dbReference type="Pfam" id="PF04043">
    <property type="entry name" value="PMEI"/>
    <property type="match status" value="1"/>
</dbReference>
<evidence type="ECO:0000313" key="7">
    <source>
        <dbReference type="Proteomes" id="UP000298652"/>
    </source>
</evidence>
<dbReference type="AlphaFoldDB" id="A0A4U6VWX6"/>
<dbReference type="EMBL" id="CM016554">
    <property type="protein sequence ID" value="TKW29447.1"/>
    <property type="molecule type" value="Genomic_DNA"/>
</dbReference>
<name>A0A4U6VWX6_SETVI</name>
<gene>
    <name evidence="6" type="ORF">SEVIR_3G394800v2</name>
</gene>
<dbReference type="OMA" id="HSCHAIR"/>
<proteinExistence type="inferred from homology"/>
<dbReference type="GO" id="GO:0004857">
    <property type="term" value="F:enzyme inhibitor activity"/>
    <property type="evidence" value="ECO:0007669"/>
    <property type="project" value="InterPro"/>
</dbReference>
<dbReference type="InterPro" id="IPR006501">
    <property type="entry name" value="Pectinesterase_inhib_dom"/>
</dbReference>
<sequence length="180" mass="18380">MRASLRGASLILAAALAAVALCFGGATAADTVAHSCHAIRDYVDEAFCVSRLRSVPGAASADRHGHLLMAADLAAASGDPARGAAARMARGDPAARDALEACGFLYGVASVPALRLMRGYAAVRSWDAADSLYMLARQAGGDCDAALGSSAGRTMAGANREFDQLSTMATMLLKTFIPSS</sequence>
<dbReference type="Gene3D" id="1.20.140.40">
    <property type="entry name" value="Invertase/pectin methylesterase inhibitor family protein"/>
    <property type="match status" value="1"/>
</dbReference>
<organism evidence="6 7">
    <name type="scientific">Setaria viridis</name>
    <name type="common">Green bristlegrass</name>
    <name type="synonym">Setaria italica subsp. viridis</name>
    <dbReference type="NCBI Taxonomy" id="4556"/>
    <lineage>
        <taxon>Eukaryota</taxon>
        <taxon>Viridiplantae</taxon>
        <taxon>Streptophyta</taxon>
        <taxon>Embryophyta</taxon>
        <taxon>Tracheophyta</taxon>
        <taxon>Spermatophyta</taxon>
        <taxon>Magnoliopsida</taxon>
        <taxon>Liliopsida</taxon>
        <taxon>Poales</taxon>
        <taxon>Poaceae</taxon>
        <taxon>PACMAD clade</taxon>
        <taxon>Panicoideae</taxon>
        <taxon>Panicodae</taxon>
        <taxon>Paniceae</taxon>
        <taxon>Cenchrinae</taxon>
        <taxon>Setaria</taxon>
    </lineage>
</organism>
<keyword evidence="2" id="KW-1015">Disulfide bond</keyword>
<keyword evidence="1 4" id="KW-0732">Signal</keyword>
<keyword evidence="7" id="KW-1185">Reference proteome</keyword>
<accession>A0A4U6VWX6</accession>
<evidence type="ECO:0000256" key="3">
    <source>
        <dbReference type="ARBA" id="ARBA00038471"/>
    </source>
</evidence>
<feature type="domain" description="Pectinesterase inhibitor" evidence="5">
    <location>
        <begin position="31"/>
        <end position="169"/>
    </location>
</feature>
<evidence type="ECO:0000256" key="2">
    <source>
        <dbReference type="ARBA" id="ARBA00023157"/>
    </source>
</evidence>
<dbReference type="PANTHER" id="PTHR35357">
    <property type="entry name" value="OS02G0537100 PROTEIN"/>
    <property type="match status" value="1"/>
</dbReference>
<evidence type="ECO:0000313" key="6">
    <source>
        <dbReference type="EMBL" id="TKW29447.1"/>
    </source>
</evidence>
<evidence type="ECO:0000256" key="1">
    <source>
        <dbReference type="ARBA" id="ARBA00022729"/>
    </source>
</evidence>